<keyword evidence="5" id="KW-0862">Zinc</keyword>
<dbReference type="InterPro" id="IPR013083">
    <property type="entry name" value="Znf_RING/FYVE/PHD"/>
</dbReference>
<dbReference type="AlphaFoldDB" id="A0A6A4VWB2"/>
<keyword evidence="3" id="KW-0677">Repeat</keyword>
<dbReference type="PROSITE" id="PS50194">
    <property type="entry name" value="FILAMIN_REPEAT"/>
    <property type="match status" value="1"/>
</dbReference>
<keyword evidence="4 6" id="KW-0863">Zinc-finger</keyword>
<dbReference type="PROSITE" id="PS00518">
    <property type="entry name" value="ZF_RING_1"/>
    <property type="match status" value="1"/>
</dbReference>
<dbReference type="OrthoDB" id="252722at2759"/>
<dbReference type="SMART" id="SM00557">
    <property type="entry name" value="IG_FLMN"/>
    <property type="match status" value="1"/>
</dbReference>
<dbReference type="Gene3D" id="2.120.10.30">
    <property type="entry name" value="TolB, C-terminal domain"/>
    <property type="match status" value="2"/>
</dbReference>
<organism evidence="12 13">
    <name type="scientific">Amphibalanus amphitrite</name>
    <name type="common">Striped barnacle</name>
    <name type="synonym">Balanus amphitrite</name>
    <dbReference type="NCBI Taxonomy" id="1232801"/>
    <lineage>
        <taxon>Eukaryota</taxon>
        <taxon>Metazoa</taxon>
        <taxon>Ecdysozoa</taxon>
        <taxon>Arthropoda</taxon>
        <taxon>Crustacea</taxon>
        <taxon>Multicrustacea</taxon>
        <taxon>Cirripedia</taxon>
        <taxon>Thoracica</taxon>
        <taxon>Thoracicalcarea</taxon>
        <taxon>Balanomorpha</taxon>
        <taxon>Balanoidea</taxon>
        <taxon>Balanidae</taxon>
        <taxon>Amphibalaninae</taxon>
        <taxon>Amphibalanus</taxon>
    </lineage>
</organism>
<dbReference type="InterPro" id="IPR047153">
    <property type="entry name" value="TRIM45/56/19-like"/>
</dbReference>
<evidence type="ECO:0000259" key="11">
    <source>
        <dbReference type="PROSITE" id="PS50119"/>
    </source>
</evidence>
<gene>
    <name evidence="12" type="primary">TRIM2_1</name>
    <name evidence="12" type="ORF">FJT64_006620</name>
</gene>
<evidence type="ECO:0000256" key="5">
    <source>
        <dbReference type="ARBA" id="ARBA00022833"/>
    </source>
</evidence>
<dbReference type="InterPro" id="IPR017907">
    <property type="entry name" value="Znf_RING_CS"/>
</dbReference>
<feature type="region of interest" description="Disordered" evidence="9">
    <location>
        <begin position="1"/>
        <end position="28"/>
    </location>
</feature>
<evidence type="ECO:0000313" key="12">
    <source>
        <dbReference type="EMBL" id="KAF0295904.1"/>
    </source>
</evidence>
<dbReference type="InterPro" id="IPR001298">
    <property type="entry name" value="Filamin/ABP280_rpt"/>
</dbReference>
<reference evidence="12 13" key="1">
    <citation type="submission" date="2019-07" db="EMBL/GenBank/DDBJ databases">
        <title>Draft genome assembly of a fouling barnacle, Amphibalanus amphitrite (Darwin, 1854): The first reference genome for Thecostraca.</title>
        <authorList>
            <person name="Kim W."/>
        </authorList>
    </citation>
    <scope>NUCLEOTIDE SEQUENCE [LARGE SCALE GENOMIC DNA]</scope>
    <source>
        <strain evidence="12">SNU_AA5</strain>
        <tissue evidence="12">Soma without cirri and trophi</tissue>
    </source>
</reference>
<feature type="domain" description="B box-type" evidence="11">
    <location>
        <begin position="161"/>
        <end position="202"/>
    </location>
</feature>
<evidence type="ECO:0000313" key="13">
    <source>
        <dbReference type="Proteomes" id="UP000440578"/>
    </source>
</evidence>
<evidence type="ECO:0000256" key="7">
    <source>
        <dbReference type="PROSITE-ProRule" id="PRU00087"/>
    </source>
</evidence>
<comment type="caution">
    <text evidence="12">The sequence shown here is derived from an EMBL/GenBank/DDBJ whole genome shotgun (WGS) entry which is preliminary data.</text>
</comment>
<dbReference type="Pfam" id="PF00630">
    <property type="entry name" value="Filamin"/>
    <property type="match status" value="1"/>
</dbReference>
<dbReference type="PANTHER" id="PTHR25462">
    <property type="entry name" value="BONUS, ISOFORM C-RELATED"/>
    <property type="match status" value="1"/>
</dbReference>
<dbReference type="GO" id="GO:0061630">
    <property type="term" value="F:ubiquitin protein ligase activity"/>
    <property type="evidence" value="ECO:0007669"/>
    <property type="project" value="TreeGrafter"/>
</dbReference>
<dbReference type="InterPro" id="IPR001841">
    <property type="entry name" value="Znf_RING"/>
</dbReference>
<dbReference type="GO" id="GO:0008270">
    <property type="term" value="F:zinc ion binding"/>
    <property type="evidence" value="ECO:0007669"/>
    <property type="project" value="UniProtKB-KW"/>
</dbReference>
<evidence type="ECO:0000256" key="2">
    <source>
        <dbReference type="ARBA" id="ARBA00022723"/>
    </source>
</evidence>
<accession>A0A6A4VWB2</accession>
<dbReference type="PANTHER" id="PTHR25462:SF285">
    <property type="entry name" value="RING-TYPE DOMAIN-CONTAINING PROTEIN"/>
    <property type="match status" value="1"/>
</dbReference>
<sequence>MAERGDQPPAESPSSEESAASEAPPAARPIEDLLNKIRLAEEERYRLGRKVASMSSTLVETVSINYDDFNESFLTCGTCLCTYNGAEHTPKLMPCSHTVCLECLSRIVTSNTREPGTLRCPICRALITLPTGGVAALPPSFVVNQLLDLMSRQRREVVPKCSTHQTEDLLFCETCDTVFCALCTETGHGGLSDSCEHTIVPFSIAIKRMSEILLYKANECISKLDRAKTAVQAEIHELEHGVDATFEQISTSFQEVIDSLERRRAQLLSQVKETRDEKKTVLEDQLRLIDSERSKVQSQCDGLQYQVQVRNITRQISELNQKLDSVSRLSEPRENGFVRYEYQHNSSPGDLAAALAAFGRVRTSRTFPGLCQLGEVHAAAHLRATVRLTALDYHGERQTAGGDPFTARLTDPDGQESAVRITDLQDGTYQLTFRPRRAGPHALDVRLFGRPVARAPLQFDVSQHNDPVRCVGARGDGDDQLCQPVGVAVASDGSVYVTDTGNSRVKVLDRELRVTQHILGSGLEERGATGIAVTETGSLVLVNWRSRQLTEVMPDGRLVSQFSHDALQAPIDVAVSRAGELLVADNGLDQVLVFSRDGQLLRTVGERGQRPGQFRLLSAVCVAPDGCLVAADSRIQVFSEQGQLLREMIAEPSVRGYYGGVTCDHLGNVLATRTEKSRHYVQVFSLDTGKLQFWIDSDGSRLRRPAGLACSDDGSVLVVDLGNNCLKQYRYL</sequence>
<feature type="repeat" description="NHL" evidence="8">
    <location>
        <begin position="556"/>
        <end position="597"/>
    </location>
</feature>
<evidence type="ECO:0000256" key="3">
    <source>
        <dbReference type="ARBA" id="ARBA00022737"/>
    </source>
</evidence>
<evidence type="ECO:0000256" key="8">
    <source>
        <dbReference type="PROSITE-ProRule" id="PRU00504"/>
    </source>
</evidence>
<dbReference type="InterPro" id="IPR000315">
    <property type="entry name" value="Znf_B-box"/>
</dbReference>
<proteinExistence type="inferred from homology"/>
<dbReference type="InterPro" id="IPR011042">
    <property type="entry name" value="6-blade_b-propeller_TolB-like"/>
</dbReference>
<dbReference type="EMBL" id="VIIS01001591">
    <property type="protein sequence ID" value="KAF0295904.1"/>
    <property type="molecule type" value="Genomic_DNA"/>
</dbReference>
<dbReference type="Gene3D" id="3.30.40.10">
    <property type="entry name" value="Zinc/RING finger domain, C3HC4 (zinc finger)"/>
    <property type="match status" value="1"/>
</dbReference>
<evidence type="ECO:0000256" key="4">
    <source>
        <dbReference type="ARBA" id="ARBA00022771"/>
    </source>
</evidence>
<dbReference type="PROSITE" id="PS50119">
    <property type="entry name" value="ZF_BBOX"/>
    <property type="match status" value="1"/>
</dbReference>
<evidence type="ECO:0000256" key="6">
    <source>
        <dbReference type="PROSITE-ProRule" id="PRU00024"/>
    </source>
</evidence>
<dbReference type="InterPro" id="IPR013783">
    <property type="entry name" value="Ig-like_fold"/>
</dbReference>
<feature type="repeat" description="NHL" evidence="8">
    <location>
        <begin position="468"/>
        <end position="511"/>
    </location>
</feature>
<feature type="compositionally biased region" description="Low complexity" evidence="9">
    <location>
        <begin position="8"/>
        <end position="25"/>
    </location>
</feature>
<name>A0A6A4VWB2_AMPAM</name>
<dbReference type="SMART" id="SM00184">
    <property type="entry name" value="RING"/>
    <property type="match status" value="1"/>
</dbReference>
<dbReference type="Proteomes" id="UP000440578">
    <property type="component" value="Unassembled WGS sequence"/>
</dbReference>
<evidence type="ECO:0000256" key="1">
    <source>
        <dbReference type="ARBA" id="ARBA00008518"/>
    </source>
</evidence>
<dbReference type="InterPro" id="IPR017868">
    <property type="entry name" value="Filamin/ABP280_repeat-like"/>
</dbReference>
<dbReference type="SUPFAM" id="SSF57850">
    <property type="entry name" value="RING/U-box"/>
    <property type="match status" value="1"/>
</dbReference>
<dbReference type="PROSITE" id="PS50089">
    <property type="entry name" value="ZF_RING_2"/>
    <property type="match status" value="1"/>
</dbReference>
<dbReference type="CDD" id="cd16579">
    <property type="entry name" value="RING-HC_PML_C-V"/>
    <property type="match status" value="1"/>
</dbReference>
<dbReference type="Gene3D" id="3.30.160.60">
    <property type="entry name" value="Classic Zinc Finger"/>
    <property type="match status" value="1"/>
</dbReference>
<dbReference type="InterPro" id="IPR001258">
    <property type="entry name" value="NHL_repeat"/>
</dbReference>
<feature type="repeat" description="Filamin" evidence="7">
    <location>
        <begin position="368"/>
        <end position="461"/>
    </location>
</feature>
<dbReference type="SUPFAM" id="SSF81296">
    <property type="entry name" value="E set domains"/>
    <property type="match status" value="1"/>
</dbReference>
<dbReference type="SUPFAM" id="SSF101898">
    <property type="entry name" value="NHL repeat"/>
    <property type="match status" value="1"/>
</dbReference>
<keyword evidence="2" id="KW-0479">Metal-binding</keyword>
<dbReference type="Pfam" id="PF13639">
    <property type="entry name" value="zf-RING_2"/>
    <property type="match status" value="1"/>
</dbReference>
<dbReference type="Gene3D" id="2.60.40.10">
    <property type="entry name" value="Immunoglobulins"/>
    <property type="match status" value="1"/>
</dbReference>
<protein>
    <submittedName>
        <fullName evidence="12">Tripartite motif-containing protein 2</fullName>
    </submittedName>
</protein>
<dbReference type="SUPFAM" id="SSF57845">
    <property type="entry name" value="B-box zinc-binding domain"/>
    <property type="match status" value="1"/>
</dbReference>
<dbReference type="PROSITE" id="PS51125">
    <property type="entry name" value="NHL"/>
    <property type="match status" value="2"/>
</dbReference>
<evidence type="ECO:0000256" key="9">
    <source>
        <dbReference type="SAM" id="MobiDB-lite"/>
    </source>
</evidence>
<feature type="domain" description="RING-type" evidence="10">
    <location>
        <begin position="76"/>
        <end position="124"/>
    </location>
</feature>
<comment type="similarity">
    <text evidence="1">Belongs to the TRIM/RBCC family.</text>
</comment>
<evidence type="ECO:0000259" key="10">
    <source>
        <dbReference type="PROSITE" id="PS50089"/>
    </source>
</evidence>
<keyword evidence="13" id="KW-1185">Reference proteome</keyword>
<dbReference type="GO" id="GO:0005654">
    <property type="term" value="C:nucleoplasm"/>
    <property type="evidence" value="ECO:0007669"/>
    <property type="project" value="TreeGrafter"/>
</dbReference>
<dbReference type="Pfam" id="PF01436">
    <property type="entry name" value="NHL"/>
    <property type="match status" value="1"/>
</dbReference>
<dbReference type="InterPro" id="IPR014756">
    <property type="entry name" value="Ig_E-set"/>
</dbReference>